<proteinExistence type="predicted"/>
<reference evidence="2" key="1">
    <citation type="submission" date="2016-02" db="EMBL/GenBank/DDBJ databases">
        <title>WGS assembly of Manihot esculenta.</title>
        <authorList>
            <person name="Bredeson J.V."/>
            <person name="Prochnik S.E."/>
            <person name="Lyons J.B."/>
            <person name="Schmutz J."/>
            <person name="Grimwood J."/>
            <person name="Vrebalov J."/>
            <person name="Bart R.S."/>
            <person name="Amuge T."/>
            <person name="Ferguson M.E."/>
            <person name="Green R."/>
            <person name="Putnam N."/>
            <person name="Stites J."/>
            <person name="Rounsley S."/>
            <person name="Rokhsar D.S."/>
        </authorList>
    </citation>
    <scope>NUCLEOTIDE SEQUENCE [LARGE SCALE GENOMIC DNA]</scope>
    <source>
        <tissue evidence="2">Leaf</tissue>
    </source>
</reference>
<accession>A0A2C9UIA9</accession>
<gene>
    <name evidence="2" type="ORF">MANES_14G031300</name>
</gene>
<dbReference type="AlphaFoldDB" id="A0A2C9UIA9"/>
<evidence type="ECO:0000313" key="2">
    <source>
        <dbReference type="EMBL" id="OAY30443.1"/>
    </source>
</evidence>
<sequence length="64" mass="7113">MTATILTPTPPFPTSTSIPNVVGGGGRGGNESIIATFLCKALLIEYSQRRRRWRQRVYHCHVSL</sequence>
<evidence type="ECO:0000256" key="1">
    <source>
        <dbReference type="SAM" id="MobiDB-lite"/>
    </source>
</evidence>
<name>A0A2C9UIA9_MANES</name>
<dbReference type="EMBL" id="CM004400">
    <property type="protein sequence ID" value="OAY30443.1"/>
    <property type="molecule type" value="Genomic_DNA"/>
</dbReference>
<feature type="region of interest" description="Disordered" evidence="1">
    <location>
        <begin position="1"/>
        <end position="23"/>
    </location>
</feature>
<protein>
    <submittedName>
        <fullName evidence="2">Uncharacterized protein</fullName>
    </submittedName>
</protein>
<organism evidence="2">
    <name type="scientific">Manihot esculenta</name>
    <name type="common">Cassava</name>
    <name type="synonym">Jatropha manihot</name>
    <dbReference type="NCBI Taxonomy" id="3983"/>
    <lineage>
        <taxon>Eukaryota</taxon>
        <taxon>Viridiplantae</taxon>
        <taxon>Streptophyta</taxon>
        <taxon>Embryophyta</taxon>
        <taxon>Tracheophyta</taxon>
        <taxon>Spermatophyta</taxon>
        <taxon>Magnoliopsida</taxon>
        <taxon>eudicotyledons</taxon>
        <taxon>Gunneridae</taxon>
        <taxon>Pentapetalae</taxon>
        <taxon>rosids</taxon>
        <taxon>fabids</taxon>
        <taxon>Malpighiales</taxon>
        <taxon>Euphorbiaceae</taxon>
        <taxon>Crotonoideae</taxon>
        <taxon>Manihoteae</taxon>
        <taxon>Manihot</taxon>
    </lineage>
</organism>